<proteinExistence type="inferred from homology"/>
<dbReference type="UniPathway" id="UPA00124"/>
<accession>K9XX69</accession>
<dbReference type="HOGENOM" id="CLU_045518_1_0_3"/>
<dbReference type="Proteomes" id="UP000010473">
    <property type="component" value="Chromosome"/>
</dbReference>
<reference evidence="5" key="1">
    <citation type="journal article" date="2013" name="Proc. Natl. Acad. Sci. U.S.A.">
        <title>Improving the coverage of the cyanobacterial phylum using diversity-driven genome sequencing.</title>
        <authorList>
            <person name="Shih P.M."/>
            <person name="Wu D."/>
            <person name="Latifi A."/>
            <person name="Axen S.D."/>
            <person name="Fewer D.P."/>
            <person name="Talla E."/>
            <person name="Calteau A."/>
            <person name="Cai F."/>
            <person name="Tandeau de Marsac N."/>
            <person name="Rippka R."/>
            <person name="Herdman M."/>
            <person name="Sivonen K."/>
            <person name="Coursin T."/>
            <person name="Laurent T."/>
            <person name="Goodwin L."/>
            <person name="Nolan M."/>
            <person name="Davenport K.W."/>
            <person name="Han C.S."/>
            <person name="Rubin E.M."/>
            <person name="Eisen J.A."/>
            <person name="Woyke T."/>
            <person name="Gugger M."/>
            <person name="Kerfeld C.A."/>
        </authorList>
    </citation>
    <scope>NUCLEOTIDE SEQUENCE [LARGE SCALE GENOMIC DNA]</scope>
    <source>
        <strain evidence="5">ATCC 29371 / PCC 7437</strain>
    </source>
</reference>
<feature type="domain" description="RmlD-like substrate binding" evidence="3">
    <location>
        <begin position="3"/>
        <end position="292"/>
    </location>
</feature>
<dbReference type="NCBIfam" id="TIGR01214">
    <property type="entry name" value="rmlD"/>
    <property type="match status" value="1"/>
</dbReference>
<dbReference type="InterPro" id="IPR029903">
    <property type="entry name" value="RmlD-like-bd"/>
</dbReference>
<organism evidence="4 5">
    <name type="scientific">Stanieria cyanosphaera (strain ATCC 29371 / PCC 7437)</name>
    <dbReference type="NCBI Taxonomy" id="111780"/>
    <lineage>
        <taxon>Bacteria</taxon>
        <taxon>Bacillati</taxon>
        <taxon>Cyanobacteriota</taxon>
        <taxon>Cyanophyceae</taxon>
        <taxon>Pleurocapsales</taxon>
        <taxon>Dermocarpellaceae</taxon>
        <taxon>Stanieria</taxon>
    </lineage>
</organism>
<comment type="function">
    <text evidence="2">Catalyzes the reduction of dTDP-6-deoxy-L-lyxo-4-hexulose to yield dTDP-L-rhamnose.</text>
</comment>
<keyword evidence="5" id="KW-1185">Reference proteome</keyword>
<protein>
    <recommendedName>
        <fullName evidence="2">dTDP-4-dehydrorhamnose reductase</fullName>
        <ecNumber evidence="2">1.1.1.133</ecNumber>
    </recommendedName>
</protein>
<keyword evidence="2" id="KW-0521">NADP</keyword>
<evidence type="ECO:0000313" key="5">
    <source>
        <dbReference type="Proteomes" id="UP000010473"/>
    </source>
</evidence>
<dbReference type="CDD" id="cd05254">
    <property type="entry name" value="dTDP_HR_like_SDR_e"/>
    <property type="match status" value="1"/>
</dbReference>
<dbReference type="KEGG" id="scs:Sta7437_2742"/>
<dbReference type="GO" id="GO:0019305">
    <property type="term" value="P:dTDP-rhamnose biosynthetic process"/>
    <property type="evidence" value="ECO:0007669"/>
    <property type="project" value="UniProtKB-UniPathway"/>
</dbReference>
<dbReference type="OrthoDB" id="9803892at2"/>
<dbReference type="AlphaFoldDB" id="K9XX69"/>
<sequence length="297" mass="32633">MSKIVLTGVTGQVGQELQQTLSSLGEVIGLKRHQLDLTDPLSIEEVISQIKPSIIVNAAAYTAVDQAETEVKLANKINAIAPTAMAEVAEKIGATLVHISTDYVFDGCNHTPYQEEDDTNPIGVYGKSKLLGEEGIINNCSRYLILRTAWVYGCRGHGNFVKTMLRLGAEREEIRVVADQIGSPTWSYDIAVTITQMLAREIAGNSVLPTGIYHFTNSGVASWYDFAVAIFAEAQQLGFSLKVKQIVPISTAEYPTPAQRPAYSVLNKTKITKALGVYPPYWRQSLQKMLVQWQSLI</sequence>
<dbReference type="Gene3D" id="3.90.25.10">
    <property type="entry name" value="UDP-galactose 4-epimerase, domain 1"/>
    <property type="match status" value="1"/>
</dbReference>
<dbReference type="EC" id="1.1.1.133" evidence="2"/>
<comment type="similarity">
    <text evidence="1 2">Belongs to the dTDP-4-dehydrorhamnose reductase family.</text>
</comment>
<dbReference type="InterPro" id="IPR005913">
    <property type="entry name" value="dTDP_dehydrorham_reduct"/>
</dbReference>
<dbReference type="SUPFAM" id="SSF51735">
    <property type="entry name" value="NAD(P)-binding Rossmann-fold domains"/>
    <property type="match status" value="1"/>
</dbReference>
<gene>
    <name evidence="4" type="ordered locus">Sta7437_2742</name>
</gene>
<dbReference type="EMBL" id="CP003653">
    <property type="protein sequence ID" value="AFZ36267.1"/>
    <property type="molecule type" value="Genomic_DNA"/>
</dbReference>
<evidence type="ECO:0000259" key="3">
    <source>
        <dbReference type="Pfam" id="PF04321"/>
    </source>
</evidence>
<dbReference type="Gene3D" id="3.40.50.720">
    <property type="entry name" value="NAD(P)-binding Rossmann-like Domain"/>
    <property type="match status" value="1"/>
</dbReference>
<evidence type="ECO:0000256" key="2">
    <source>
        <dbReference type="RuleBase" id="RU364082"/>
    </source>
</evidence>
<name>K9XX69_STAC7</name>
<dbReference type="PANTHER" id="PTHR10491">
    <property type="entry name" value="DTDP-4-DEHYDRORHAMNOSE REDUCTASE"/>
    <property type="match status" value="1"/>
</dbReference>
<dbReference type="GO" id="GO:0008831">
    <property type="term" value="F:dTDP-4-dehydrorhamnose reductase activity"/>
    <property type="evidence" value="ECO:0007669"/>
    <property type="project" value="UniProtKB-EC"/>
</dbReference>
<dbReference type="RefSeq" id="WP_015193935.1">
    <property type="nucleotide sequence ID" value="NC_019748.1"/>
</dbReference>
<dbReference type="SMR" id="K9XX69"/>
<dbReference type="Pfam" id="PF04321">
    <property type="entry name" value="RmlD_sub_bind"/>
    <property type="match status" value="1"/>
</dbReference>
<dbReference type="InterPro" id="IPR036291">
    <property type="entry name" value="NAD(P)-bd_dom_sf"/>
</dbReference>
<keyword evidence="2 4" id="KW-0560">Oxidoreductase</keyword>
<comment type="pathway">
    <text evidence="2">Carbohydrate biosynthesis; dTDP-L-rhamnose biosynthesis.</text>
</comment>
<dbReference type="eggNOG" id="COG1091">
    <property type="taxonomic scope" value="Bacteria"/>
</dbReference>
<evidence type="ECO:0000313" key="4">
    <source>
        <dbReference type="EMBL" id="AFZ36267.1"/>
    </source>
</evidence>
<dbReference type="PANTHER" id="PTHR10491:SF4">
    <property type="entry name" value="METHIONINE ADENOSYLTRANSFERASE 2 SUBUNIT BETA"/>
    <property type="match status" value="1"/>
</dbReference>
<dbReference type="PATRIC" id="fig|111780.3.peg.2855"/>
<dbReference type="GO" id="GO:0005829">
    <property type="term" value="C:cytosol"/>
    <property type="evidence" value="ECO:0007669"/>
    <property type="project" value="TreeGrafter"/>
</dbReference>
<evidence type="ECO:0000256" key="1">
    <source>
        <dbReference type="ARBA" id="ARBA00010944"/>
    </source>
</evidence>
<dbReference type="STRING" id="111780.Sta7437_2742"/>